<name>A0A409Y9W6_9AGAR</name>
<evidence type="ECO:0000313" key="2">
    <source>
        <dbReference type="Proteomes" id="UP000284842"/>
    </source>
</evidence>
<evidence type="ECO:0008006" key="3">
    <source>
        <dbReference type="Google" id="ProtNLM"/>
    </source>
</evidence>
<gene>
    <name evidence="1" type="ORF">CVT24_009678</name>
</gene>
<sequence length="297" mass="33049">MSIEESVLPAELILQVMGHLHDVADKNTLLSFSLLGKIFQKDAQRRLFSSVELQYAIANPSLIQDVSTKAGNFLRTLNDNPKLAEYVHSFTLCLLDWSGWSVHFRPGATVYTILPQLTHLSTFSITGTSKRSNDVYWSSESLPVKLLQLVEMTLRTRNIESLSLTAPLIFPTNFIASCLTLKNLTLSTDSFRFPLHAVSPDIQAGPPIYLTSLVLQTGIRHRPTYMADFIAFFNPLLCPLSLSRLTCLDISGCKASFLNNLLTLLSICPHDLQTLVLPIPPGGMFILWSNLETLLIS</sequence>
<comment type="caution">
    <text evidence="1">The sequence shown here is derived from an EMBL/GenBank/DDBJ whole genome shotgun (WGS) entry which is preliminary data.</text>
</comment>
<dbReference type="OrthoDB" id="10683817at2759"/>
<keyword evidence="2" id="KW-1185">Reference proteome</keyword>
<dbReference type="InParanoid" id="A0A409Y9W6"/>
<organism evidence="1 2">
    <name type="scientific">Panaeolus cyanescens</name>
    <dbReference type="NCBI Taxonomy" id="181874"/>
    <lineage>
        <taxon>Eukaryota</taxon>
        <taxon>Fungi</taxon>
        <taxon>Dikarya</taxon>
        <taxon>Basidiomycota</taxon>
        <taxon>Agaricomycotina</taxon>
        <taxon>Agaricomycetes</taxon>
        <taxon>Agaricomycetidae</taxon>
        <taxon>Agaricales</taxon>
        <taxon>Agaricineae</taxon>
        <taxon>Galeropsidaceae</taxon>
        <taxon>Panaeolus</taxon>
    </lineage>
</organism>
<protein>
    <recommendedName>
        <fullName evidence="3">F-box domain-containing protein</fullName>
    </recommendedName>
</protein>
<dbReference type="EMBL" id="NHTK01001347">
    <property type="protein sequence ID" value="PPQ99774.1"/>
    <property type="molecule type" value="Genomic_DNA"/>
</dbReference>
<reference evidence="1 2" key="1">
    <citation type="journal article" date="2018" name="Evol. Lett.">
        <title>Horizontal gene cluster transfer increased hallucinogenic mushroom diversity.</title>
        <authorList>
            <person name="Reynolds H.T."/>
            <person name="Vijayakumar V."/>
            <person name="Gluck-Thaler E."/>
            <person name="Korotkin H.B."/>
            <person name="Matheny P.B."/>
            <person name="Slot J.C."/>
        </authorList>
    </citation>
    <scope>NUCLEOTIDE SEQUENCE [LARGE SCALE GENOMIC DNA]</scope>
    <source>
        <strain evidence="1 2">2629</strain>
    </source>
</reference>
<evidence type="ECO:0000313" key="1">
    <source>
        <dbReference type="EMBL" id="PPQ99774.1"/>
    </source>
</evidence>
<accession>A0A409Y9W6</accession>
<dbReference type="AlphaFoldDB" id="A0A409Y9W6"/>
<proteinExistence type="predicted"/>
<dbReference type="Proteomes" id="UP000284842">
    <property type="component" value="Unassembled WGS sequence"/>
</dbReference>